<accession>G6EHH7</accession>
<comment type="caution">
    <text evidence="3">The sequence shown here is derived from an EMBL/GenBank/DDBJ whole genome shotgun (WGS) entry which is preliminary data.</text>
</comment>
<evidence type="ECO:0000256" key="2">
    <source>
        <dbReference type="ARBA" id="ARBA00023239"/>
    </source>
</evidence>
<dbReference type="PATRIC" id="fig|1088721.3.peg.3742"/>
<dbReference type="Gene3D" id="1.10.12.10">
    <property type="entry name" value="Lyase 2-enoyl-coa Hydratase, Chain A, domain 2"/>
    <property type="match status" value="1"/>
</dbReference>
<dbReference type="Gene3D" id="3.90.226.10">
    <property type="entry name" value="2-enoyl-CoA Hydratase, Chain A, domain 1"/>
    <property type="match status" value="1"/>
</dbReference>
<dbReference type="eggNOG" id="COG1024">
    <property type="taxonomic scope" value="Bacteria"/>
</dbReference>
<comment type="similarity">
    <text evidence="1">Belongs to the enoyl-CoA hydratase/isomerase family.</text>
</comment>
<dbReference type="InterPro" id="IPR029045">
    <property type="entry name" value="ClpP/crotonase-like_dom_sf"/>
</dbReference>
<dbReference type="CDD" id="cd06558">
    <property type="entry name" value="crotonase-like"/>
    <property type="match status" value="1"/>
</dbReference>
<protein>
    <submittedName>
        <fullName evidence="3">Enoyl-CoA hydratase/isomerase</fullName>
    </submittedName>
</protein>
<keyword evidence="3" id="KW-0413">Isomerase</keyword>
<evidence type="ECO:0000256" key="1">
    <source>
        <dbReference type="ARBA" id="ARBA00005254"/>
    </source>
</evidence>
<sequence length="259" mass="27183">MLAEDALLIERPTDGVLVLQLNRPEKFNALATPFLQRIADVLTEADADVSVRVAILTGSEKCFAAGADIGELQRSDDTDPIEGPRFQACRSIRAFAKPLLCAVEGFCLGAGAELMLCGDIVIAGDGARIGQPETNLGIIPGAGGTAILPRLVGRSLAMKMVLTGEAIDAEQAMRTGLVADVVAKGSALPASLELATKLAGRAQDALQAAKASILDYEKLDLNAHLLAERHRFVVLLGSADKAEGVTAFLQKRKPVWSGS</sequence>
<dbReference type="GO" id="GO:0016829">
    <property type="term" value="F:lyase activity"/>
    <property type="evidence" value="ECO:0007669"/>
    <property type="project" value="UniProtKB-KW"/>
</dbReference>
<dbReference type="GO" id="GO:0006635">
    <property type="term" value="P:fatty acid beta-oxidation"/>
    <property type="evidence" value="ECO:0007669"/>
    <property type="project" value="TreeGrafter"/>
</dbReference>
<reference evidence="3 4" key="1">
    <citation type="journal article" date="2012" name="J. Bacteriol.">
        <title>Genome sequence of benzo(a)pyrene-degrading bacterium Novosphingobium pentaromativorans US6-1.</title>
        <authorList>
            <person name="Luo Y.R."/>
            <person name="Kang S.G."/>
            <person name="Kim S.J."/>
            <person name="Kim M.R."/>
            <person name="Li N."/>
            <person name="Lee J.H."/>
            <person name="Kwon K.K."/>
        </authorList>
    </citation>
    <scope>NUCLEOTIDE SEQUENCE [LARGE SCALE GENOMIC DNA]</scope>
    <source>
        <strain evidence="3 4">US6-1</strain>
    </source>
</reference>
<dbReference type="EMBL" id="AGFM01000058">
    <property type="protein sequence ID" value="EHJ59466.1"/>
    <property type="molecule type" value="Genomic_DNA"/>
</dbReference>
<dbReference type="InterPro" id="IPR001753">
    <property type="entry name" value="Enoyl-CoA_hydra/iso"/>
</dbReference>
<dbReference type="Proteomes" id="UP000004030">
    <property type="component" value="Unassembled WGS sequence"/>
</dbReference>
<gene>
    <name evidence="3" type="ORF">NSU_3798</name>
</gene>
<dbReference type="FunFam" id="3.90.226.10:FF:000009">
    <property type="entry name" value="Carnitinyl-CoA dehydratase"/>
    <property type="match status" value="1"/>
</dbReference>
<dbReference type="SUPFAM" id="SSF52096">
    <property type="entry name" value="ClpP/crotonase"/>
    <property type="match status" value="1"/>
</dbReference>
<keyword evidence="2" id="KW-0456">Lyase</keyword>
<dbReference type="AlphaFoldDB" id="G6EHH7"/>
<dbReference type="InterPro" id="IPR014748">
    <property type="entry name" value="Enoyl-CoA_hydra_C"/>
</dbReference>
<dbReference type="GO" id="GO:0016853">
    <property type="term" value="F:isomerase activity"/>
    <property type="evidence" value="ECO:0007669"/>
    <property type="project" value="UniProtKB-KW"/>
</dbReference>
<dbReference type="PANTHER" id="PTHR11941">
    <property type="entry name" value="ENOYL-COA HYDRATASE-RELATED"/>
    <property type="match status" value="1"/>
</dbReference>
<dbReference type="Pfam" id="PF00378">
    <property type="entry name" value="ECH_1"/>
    <property type="match status" value="1"/>
</dbReference>
<evidence type="ECO:0000313" key="4">
    <source>
        <dbReference type="Proteomes" id="UP000004030"/>
    </source>
</evidence>
<proteinExistence type="inferred from homology"/>
<organism evidence="3 4">
    <name type="scientific">Novosphingobium pentaromativorans US6-1</name>
    <dbReference type="NCBI Taxonomy" id="1088721"/>
    <lineage>
        <taxon>Bacteria</taxon>
        <taxon>Pseudomonadati</taxon>
        <taxon>Pseudomonadota</taxon>
        <taxon>Alphaproteobacteria</taxon>
        <taxon>Sphingomonadales</taxon>
        <taxon>Sphingomonadaceae</taxon>
        <taxon>Novosphingobium</taxon>
    </lineage>
</organism>
<evidence type="ECO:0000313" key="3">
    <source>
        <dbReference type="EMBL" id="EHJ59466.1"/>
    </source>
</evidence>
<name>G6EHH7_9SPHN</name>
<dbReference type="PANTHER" id="PTHR11941:SF54">
    <property type="entry name" value="ENOYL-COA HYDRATASE, MITOCHONDRIAL"/>
    <property type="match status" value="1"/>
</dbReference>
<keyword evidence="4" id="KW-1185">Reference proteome</keyword>